<evidence type="ECO:0000313" key="2">
    <source>
        <dbReference type="EMBL" id="DAF95455.1"/>
    </source>
</evidence>
<name>A0A8S5ULV4_9CAUD</name>
<protein>
    <submittedName>
        <fullName evidence="2">Neck protein</fullName>
    </submittedName>
</protein>
<organism evidence="2">
    <name type="scientific">Myoviridae sp. ctCo31</name>
    <dbReference type="NCBI Taxonomy" id="2825053"/>
    <lineage>
        <taxon>Viruses</taxon>
        <taxon>Duplodnaviria</taxon>
        <taxon>Heunggongvirae</taxon>
        <taxon>Uroviricota</taxon>
        <taxon>Caudoviricetes</taxon>
    </lineage>
</organism>
<proteinExistence type="predicted"/>
<accession>A0A8S5ULV4</accession>
<sequence>MSLPGGVQIDGNRLIQEAKEEIQNLREELYQLTIPDMILYG</sequence>
<feature type="coiled-coil region" evidence="1">
    <location>
        <begin position="8"/>
        <end position="35"/>
    </location>
</feature>
<keyword evidence="1" id="KW-0175">Coiled coil</keyword>
<evidence type="ECO:0000256" key="1">
    <source>
        <dbReference type="SAM" id="Coils"/>
    </source>
</evidence>
<reference evidence="2" key="1">
    <citation type="journal article" date="2021" name="Proc. Natl. Acad. Sci. U.S.A.">
        <title>A Catalog of Tens of Thousands of Viruses from Human Metagenomes Reveals Hidden Associations with Chronic Diseases.</title>
        <authorList>
            <person name="Tisza M.J."/>
            <person name="Buck C.B."/>
        </authorList>
    </citation>
    <scope>NUCLEOTIDE SEQUENCE</scope>
    <source>
        <strain evidence="2">CtCo31</strain>
    </source>
</reference>
<dbReference type="EMBL" id="BK016109">
    <property type="protein sequence ID" value="DAF95455.1"/>
    <property type="molecule type" value="Genomic_DNA"/>
</dbReference>